<feature type="transmembrane region" description="Helical" evidence="7">
    <location>
        <begin position="147"/>
        <end position="172"/>
    </location>
</feature>
<feature type="transmembrane region" description="Helical" evidence="7">
    <location>
        <begin position="319"/>
        <end position="343"/>
    </location>
</feature>
<dbReference type="FunFam" id="1.20.1250.20:FF:000065">
    <property type="entry name" value="Putative MFS pantothenate transporter"/>
    <property type="match status" value="1"/>
</dbReference>
<dbReference type="InterPro" id="IPR011701">
    <property type="entry name" value="MFS"/>
</dbReference>
<evidence type="ECO:0000256" key="5">
    <source>
        <dbReference type="ARBA" id="ARBA00023136"/>
    </source>
</evidence>
<comment type="similarity">
    <text evidence="6">Belongs to the major facilitator superfamily. Allantoate permease family.</text>
</comment>
<evidence type="ECO:0000256" key="7">
    <source>
        <dbReference type="SAM" id="Phobius"/>
    </source>
</evidence>
<organism evidence="9 10">
    <name type="scientific">Hyaloscypha variabilis (strain UAMH 11265 / GT02V1 / F)</name>
    <name type="common">Meliniomyces variabilis</name>
    <dbReference type="NCBI Taxonomy" id="1149755"/>
    <lineage>
        <taxon>Eukaryota</taxon>
        <taxon>Fungi</taxon>
        <taxon>Dikarya</taxon>
        <taxon>Ascomycota</taxon>
        <taxon>Pezizomycotina</taxon>
        <taxon>Leotiomycetes</taxon>
        <taxon>Helotiales</taxon>
        <taxon>Hyaloscyphaceae</taxon>
        <taxon>Hyaloscypha</taxon>
        <taxon>Hyaloscypha variabilis</taxon>
    </lineage>
</organism>
<feature type="transmembrane region" description="Helical" evidence="7">
    <location>
        <begin position="216"/>
        <end position="238"/>
    </location>
</feature>
<feature type="transmembrane region" description="Helical" evidence="7">
    <location>
        <begin position="93"/>
        <end position="110"/>
    </location>
</feature>
<keyword evidence="3 7" id="KW-0812">Transmembrane</keyword>
<evidence type="ECO:0000313" key="10">
    <source>
        <dbReference type="Proteomes" id="UP000235786"/>
    </source>
</evidence>
<reference evidence="9 10" key="1">
    <citation type="submission" date="2016-04" db="EMBL/GenBank/DDBJ databases">
        <title>A degradative enzymes factory behind the ericoid mycorrhizal symbiosis.</title>
        <authorList>
            <consortium name="DOE Joint Genome Institute"/>
            <person name="Martino E."/>
            <person name="Morin E."/>
            <person name="Grelet G."/>
            <person name="Kuo A."/>
            <person name="Kohler A."/>
            <person name="Daghino S."/>
            <person name="Barry K."/>
            <person name="Choi C."/>
            <person name="Cichocki N."/>
            <person name="Clum A."/>
            <person name="Copeland A."/>
            <person name="Hainaut M."/>
            <person name="Haridas S."/>
            <person name="Labutti K."/>
            <person name="Lindquist E."/>
            <person name="Lipzen A."/>
            <person name="Khouja H.-R."/>
            <person name="Murat C."/>
            <person name="Ohm R."/>
            <person name="Olson A."/>
            <person name="Spatafora J."/>
            <person name="Veneault-Fourrey C."/>
            <person name="Henrissat B."/>
            <person name="Grigoriev I."/>
            <person name="Martin F."/>
            <person name="Perotto S."/>
        </authorList>
    </citation>
    <scope>NUCLEOTIDE SEQUENCE [LARGE SCALE GENOMIC DNA]</scope>
    <source>
        <strain evidence="9 10">F</strain>
    </source>
</reference>
<name>A0A2J6QV10_HYAVF</name>
<keyword evidence="10" id="KW-1185">Reference proteome</keyword>
<dbReference type="EMBL" id="KZ613969">
    <property type="protein sequence ID" value="PMD30100.1"/>
    <property type="molecule type" value="Genomic_DNA"/>
</dbReference>
<keyword evidence="5 7" id="KW-0472">Membrane</keyword>
<feature type="transmembrane region" description="Helical" evidence="7">
    <location>
        <begin position="285"/>
        <end position="307"/>
    </location>
</feature>
<dbReference type="GO" id="GO:0022857">
    <property type="term" value="F:transmembrane transporter activity"/>
    <property type="evidence" value="ECO:0007669"/>
    <property type="project" value="InterPro"/>
</dbReference>
<proteinExistence type="inferred from homology"/>
<evidence type="ECO:0000256" key="2">
    <source>
        <dbReference type="ARBA" id="ARBA00022448"/>
    </source>
</evidence>
<feature type="transmembrane region" description="Helical" evidence="7">
    <location>
        <begin position="184"/>
        <end position="204"/>
    </location>
</feature>
<dbReference type="PANTHER" id="PTHR43791:SF43">
    <property type="entry name" value="MAJOR FACILITATOR SUPERFAMILY (MFS) PROFILE DOMAIN-CONTAINING PROTEIN"/>
    <property type="match status" value="1"/>
</dbReference>
<dbReference type="OrthoDB" id="3639251at2759"/>
<feature type="domain" description="Major facilitator superfamily (MFS) profile" evidence="8">
    <location>
        <begin position="55"/>
        <end position="469"/>
    </location>
</feature>
<evidence type="ECO:0000256" key="3">
    <source>
        <dbReference type="ARBA" id="ARBA00022692"/>
    </source>
</evidence>
<dbReference type="InterPro" id="IPR020846">
    <property type="entry name" value="MFS_dom"/>
</dbReference>
<gene>
    <name evidence="9" type="ORF">L207DRAFT_444413</name>
</gene>
<feature type="transmembrane region" description="Helical" evidence="7">
    <location>
        <begin position="443"/>
        <end position="465"/>
    </location>
</feature>
<keyword evidence="4 7" id="KW-1133">Transmembrane helix</keyword>
<dbReference type="Gene3D" id="1.20.1250.20">
    <property type="entry name" value="MFS general substrate transporter like domains"/>
    <property type="match status" value="2"/>
</dbReference>
<comment type="subcellular location">
    <subcellularLocation>
        <location evidence="1">Membrane</location>
        <topology evidence="1">Multi-pass membrane protein</topology>
    </subcellularLocation>
</comment>
<evidence type="ECO:0000259" key="8">
    <source>
        <dbReference type="PROSITE" id="PS50850"/>
    </source>
</evidence>
<feature type="transmembrane region" description="Helical" evidence="7">
    <location>
        <begin position="411"/>
        <end position="431"/>
    </location>
</feature>
<dbReference type="Pfam" id="PF07690">
    <property type="entry name" value="MFS_1"/>
    <property type="match status" value="1"/>
</dbReference>
<dbReference type="AlphaFoldDB" id="A0A2J6QV10"/>
<feature type="transmembrane region" description="Helical" evidence="7">
    <location>
        <begin position="355"/>
        <end position="372"/>
    </location>
</feature>
<dbReference type="PANTHER" id="PTHR43791">
    <property type="entry name" value="PERMEASE-RELATED"/>
    <property type="match status" value="1"/>
</dbReference>
<feature type="transmembrane region" description="Helical" evidence="7">
    <location>
        <begin position="378"/>
        <end position="399"/>
    </location>
</feature>
<dbReference type="InterPro" id="IPR036259">
    <property type="entry name" value="MFS_trans_sf"/>
</dbReference>
<dbReference type="Proteomes" id="UP000235786">
    <property type="component" value="Unassembled WGS sequence"/>
</dbReference>
<evidence type="ECO:0000256" key="6">
    <source>
        <dbReference type="ARBA" id="ARBA00037968"/>
    </source>
</evidence>
<protein>
    <submittedName>
        <fullName evidence="9">MFS general substrate transporter</fullName>
    </submittedName>
</protein>
<dbReference type="SUPFAM" id="SSF103473">
    <property type="entry name" value="MFS general substrate transporter"/>
    <property type="match status" value="1"/>
</dbReference>
<dbReference type="GO" id="GO:0016020">
    <property type="term" value="C:membrane"/>
    <property type="evidence" value="ECO:0007669"/>
    <property type="project" value="UniProtKB-SubCell"/>
</dbReference>
<evidence type="ECO:0000256" key="1">
    <source>
        <dbReference type="ARBA" id="ARBA00004141"/>
    </source>
</evidence>
<sequence>MGKLSDEDVVVAEAQSDIEASLETKPKGSWFARAWGTSELDVIERKYVRKVDLYLFSYIMLGYFIKSLDQTNYSNAFVSGMKEDLNMYGNQRNFLTTYFNIGIIIGTVPAQMIQLKWIRPSILIPSCELAWSFLVMAEAGAKNYQTLYVLRFFIGFFESCSFPGYAALLGSWYGQGQLGKRIGLFEQAGALSSMFAGYLQAALYSGLNHRGGLAGWRWMFIFNAIIGIPIAIWGYWAIPDLPHNKRAFYFTEEECEYGVKRMERIGRAAPRKLTWKSIKRIYTSWHLWAFIFPYLMVANAGLGPSFFNLWLKAEKYSVVLVNTIPTTGSALQVIFAISFGTIADLTGQRKHTANVVSVLTLVTNIILSIWYVPKGALWFAFFFSFVSSSAQPIIIAWGHEITQHDAELRQLLVATGNIFTYIFSATMPLAIFPAQDAPHYKYAYQLLCMFGVLAIMGTYLLDYLYKKEL</sequence>
<keyword evidence="2" id="KW-0813">Transport</keyword>
<accession>A0A2J6QV10</accession>
<evidence type="ECO:0000313" key="9">
    <source>
        <dbReference type="EMBL" id="PMD30100.1"/>
    </source>
</evidence>
<dbReference type="PROSITE" id="PS50850">
    <property type="entry name" value="MFS"/>
    <property type="match status" value="1"/>
</dbReference>
<evidence type="ECO:0000256" key="4">
    <source>
        <dbReference type="ARBA" id="ARBA00022989"/>
    </source>
</evidence>